<dbReference type="SUPFAM" id="SSF81301">
    <property type="entry name" value="Nucleotidyltransferase"/>
    <property type="match status" value="1"/>
</dbReference>
<keyword evidence="3" id="KW-1185">Reference proteome</keyword>
<proteinExistence type="predicted"/>
<dbReference type="RefSeq" id="WP_263607327.1">
    <property type="nucleotide sequence ID" value="NZ_JAOVQM010000001.1"/>
</dbReference>
<accession>A0ABT2Y3A4</accession>
<dbReference type="Pfam" id="PF18765">
    <property type="entry name" value="Polbeta"/>
    <property type="match status" value="1"/>
</dbReference>
<organism evidence="2 3">
    <name type="scientific">Paracholeplasma manati</name>
    <dbReference type="NCBI Taxonomy" id="591373"/>
    <lineage>
        <taxon>Bacteria</taxon>
        <taxon>Bacillati</taxon>
        <taxon>Mycoplasmatota</taxon>
        <taxon>Mollicutes</taxon>
        <taxon>Acholeplasmatales</taxon>
        <taxon>Acholeplasmataceae</taxon>
        <taxon>Paracholeplasma</taxon>
    </lineage>
</organism>
<dbReference type="EMBL" id="JAOVQM010000001">
    <property type="protein sequence ID" value="MCV2231214.1"/>
    <property type="molecule type" value="Genomic_DNA"/>
</dbReference>
<evidence type="ECO:0000313" key="2">
    <source>
        <dbReference type="EMBL" id="MCV2231214.1"/>
    </source>
</evidence>
<name>A0ABT2Y3A4_9MOLU</name>
<dbReference type="CDD" id="cd05403">
    <property type="entry name" value="NT_KNTase_like"/>
    <property type="match status" value="1"/>
</dbReference>
<protein>
    <submittedName>
        <fullName evidence="2">Nucleotidyltransferase domain-containing protein</fullName>
    </submittedName>
</protein>
<dbReference type="Gene3D" id="3.30.460.10">
    <property type="entry name" value="Beta Polymerase, domain 2"/>
    <property type="match status" value="1"/>
</dbReference>
<evidence type="ECO:0000259" key="1">
    <source>
        <dbReference type="Pfam" id="PF18765"/>
    </source>
</evidence>
<dbReference type="Proteomes" id="UP001177160">
    <property type="component" value="Unassembled WGS sequence"/>
</dbReference>
<evidence type="ECO:0000313" key="3">
    <source>
        <dbReference type="Proteomes" id="UP001177160"/>
    </source>
</evidence>
<feature type="domain" description="Polymerase beta nucleotidyltransferase" evidence="1">
    <location>
        <begin position="17"/>
        <end position="81"/>
    </location>
</feature>
<dbReference type="InterPro" id="IPR041633">
    <property type="entry name" value="Polbeta"/>
</dbReference>
<gene>
    <name evidence="2" type="ORF">N7548_00040</name>
</gene>
<reference evidence="2" key="1">
    <citation type="submission" date="2022-09" db="EMBL/GenBank/DDBJ databases">
        <title>Novel Mycoplasma species identified in domestic and wild animals.</title>
        <authorList>
            <person name="Volokhov D.V."/>
            <person name="Furtak V.A."/>
            <person name="Zagorodnyaya T.A."/>
        </authorList>
    </citation>
    <scope>NUCLEOTIDE SEQUENCE</scope>
    <source>
        <strain evidence="2">Oakley</strain>
    </source>
</reference>
<sequence>MDFQIASKNLKVDIDFFVSNYPKIKSIYLFGSRAYKTNSTRSDIDIIIFSDEPIPIIFINTYHSTHEYLDIFTGDENSIVSSINGSRIYKRGRAKLIKQLDAIELWNNKEKHKNVDYYRQDIFQNQRFIDSVRPTTEGLSSFKKKINIISNDECLVYFNESMIDYHHGCLTSCVSMIGLACEMLIESLVTSCEKKYALDNPGRIWINTYANGQKTAKSRLNGLEEYFKAEKPFFESNGHKKLQEMLVSFDVIRNYRNNADHPSQYMFEKGECDQLYSSISIHLEKIVKLTEFMQTLYP</sequence>
<comment type="caution">
    <text evidence="2">The sequence shown here is derived from an EMBL/GenBank/DDBJ whole genome shotgun (WGS) entry which is preliminary data.</text>
</comment>
<dbReference type="InterPro" id="IPR043519">
    <property type="entry name" value="NT_sf"/>
</dbReference>